<dbReference type="AlphaFoldDB" id="A0A4Y7TIY1"/>
<keyword evidence="2" id="KW-1185">Reference proteome</keyword>
<name>A0A4Y7TIY1_COPMI</name>
<gene>
    <name evidence="1" type="ORF">FA13DRAFT_1626740</name>
</gene>
<protein>
    <submittedName>
        <fullName evidence="1">Uncharacterized protein</fullName>
    </submittedName>
</protein>
<reference evidence="1 2" key="1">
    <citation type="journal article" date="2019" name="Nat. Ecol. Evol.">
        <title>Megaphylogeny resolves global patterns of mushroom evolution.</title>
        <authorList>
            <person name="Varga T."/>
            <person name="Krizsan K."/>
            <person name="Foldi C."/>
            <person name="Dima B."/>
            <person name="Sanchez-Garcia M."/>
            <person name="Sanchez-Ramirez S."/>
            <person name="Szollosi G.J."/>
            <person name="Szarkandi J.G."/>
            <person name="Papp V."/>
            <person name="Albert L."/>
            <person name="Andreopoulos W."/>
            <person name="Angelini C."/>
            <person name="Antonin V."/>
            <person name="Barry K.W."/>
            <person name="Bougher N.L."/>
            <person name="Buchanan P."/>
            <person name="Buyck B."/>
            <person name="Bense V."/>
            <person name="Catcheside P."/>
            <person name="Chovatia M."/>
            <person name="Cooper J."/>
            <person name="Damon W."/>
            <person name="Desjardin D."/>
            <person name="Finy P."/>
            <person name="Geml J."/>
            <person name="Haridas S."/>
            <person name="Hughes K."/>
            <person name="Justo A."/>
            <person name="Karasinski D."/>
            <person name="Kautmanova I."/>
            <person name="Kiss B."/>
            <person name="Kocsube S."/>
            <person name="Kotiranta H."/>
            <person name="LaButti K.M."/>
            <person name="Lechner B.E."/>
            <person name="Liimatainen K."/>
            <person name="Lipzen A."/>
            <person name="Lukacs Z."/>
            <person name="Mihaltcheva S."/>
            <person name="Morgado L.N."/>
            <person name="Niskanen T."/>
            <person name="Noordeloos M.E."/>
            <person name="Ohm R.A."/>
            <person name="Ortiz-Santana B."/>
            <person name="Ovrebo C."/>
            <person name="Racz N."/>
            <person name="Riley R."/>
            <person name="Savchenko A."/>
            <person name="Shiryaev A."/>
            <person name="Soop K."/>
            <person name="Spirin V."/>
            <person name="Szebenyi C."/>
            <person name="Tomsovsky M."/>
            <person name="Tulloss R.E."/>
            <person name="Uehling J."/>
            <person name="Grigoriev I.V."/>
            <person name="Vagvolgyi C."/>
            <person name="Papp T."/>
            <person name="Martin F.M."/>
            <person name="Miettinen O."/>
            <person name="Hibbett D.S."/>
            <person name="Nagy L.G."/>
        </authorList>
    </citation>
    <scope>NUCLEOTIDE SEQUENCE [LARGE SCALE GENOMIC DNA]</scope>
    <source>
        <strain evidence="1 2">FP101781</strain>
    </source>
</reference>
<accession>A0A4Y7TIY1</accession>
<dbReference type="Gene3D" id="2.40.40.10">
    <property type="entry name" value="RlpA-like domain"/>
    <property type="match status" value="1"/>
</dbReference>
<dbReference type="SUPFAM" id="SSF50685">
    <property type="entry name" value="Barwin-like endoglucanases"/>
    <property type="match status" value="1"/>
</dbReference>
<evidence type="ECO:0000313" key="2">
    <source>
        <dbReference type="Proteomes" id="UP000298030"/>
    </source>
</evidence>
<evidence type="ECO:0000313" key="1">
    <source>
        <dbReference type="EMBL" id="TEB33898.1"/>
    </source>
</evidence>
<dbReference type="InterPro" id="IPR036908">
    <property type="entry name" value="RlpA-like_sf"/>
</dbReference>
<comment type="caution">
    <text evidence="1">The sequence shown here is derived from an EMBL/GenBank/DDBJ whole genome shotgun (WGS) entry which is preliminary data.</text>
</comment>
<dbReference type="OrthoDB" id="406505at2759"/>
<organism evidence="1 2">
    <name type="scientific">Coprinellus micaceus</name>
    <name type="common">Glistening ink-cap mushroom</name>
    <name type="synonym">Coprinus micaceus</name>
    <dbReference type="NCBI Taxonomy" id="71717"/>
    <lineage>
        <taxon>Eukaryota</taxon>
        <taxon>Fungi</taxon>
        <taxon>Dikarya</taxon>
        <taxon>Basidiomycota</taxon>
        <taxon>Agaricomycotina</taxon>
        <taxon>Agaricomycetes</taxon>
        <taxon>Agaricomycetidae</taxon>
        <taxon>Agaricales</taxon>
        <taxon>Agaricineae</taxon>
        <taxon>Psathyrellaceae</taxon>
        <taxon>Coprinellus</taxon>
    </lineage>
</organism>
<dbReference type="Proteomes" id="UP000298030">
    <property type="component" value="Unassembled WGS sequence"/>
</dbReference>
<proteinExistence type="predicted"/>
<sequence>MSVIQLIPAPFPIYRPRPLHRRNRSVDSCQGCSPSDVDLSPSAFMALAPLAVGRLHGVQLGVH</sequence>
<dbReference type="EMBL" id="QPFP01000011">
    <property type="protein sequence ID" value="TEB33898.1"/>
    <property type="molecule type" value="Genomic_DNA"/>
</dbReference>
<dbReference type="CDD" id="cd22191">
    <property type="entry name" value="DPBB_RlpA_EXP_N-like"/>
    <property type="match status" value="1"/>
</dbReference>